<dbReference type="AlphaFoldDB" id="A0A2I8VNQ1"/>
<dbReference type="RefSeq" id="WP_103427249.1">
    <property type="nucleotide sequence ID" value="NZ_CP026309.1"/>
</dbReference>
<evidence type="ECO:0000313" key="1">
    <source>
        <dbReference type="EMBL" id="AUV83560.1"/>
    </source>
</evidence>
<keyword evidence="2" id="KW-1185">Reference proteome</keyword>
<evidence type="ECO:0000313" key="2">
    <source>
        <dbReference type="Proteomes" id="UP000236584"/>
    </source>
</evidence>
<reference evidence="1 2" key="1">
    <citation type="submission" date="2018-01" db="EMBL/GenBank/DDBJ databases">
        <title>Complete genome sequence of Salinigranum rubrum GX10T, an extremely halophilic archaeon isolated from a marine solar saltern.</title>
        <authorList>
            <person name="Han S."/>
        </authorList>
    </citation>
    <scope>NUCLEOTIDE SEQUENCE [LARGE SCALE GENOMIC DNA]</scope>
    <source>
        <strain evidence="1 2">GX10</strain>
    </source>
</reference>
<gene>
    <name evidence="1" type="ORF">C2R22_19520</name>
</gene>
<dbReference type="OrthoDB" id="351380at2157"/>
<organism evidence="1 2">
    <name type="scientific">Salinigranum rubrum</name>
    <dbReference type="NCBI Taxonomy" id="755307"/>
    <lineage>
        <taxon>Archaea</taxon>
        <taxon>Methanobacteriati</taxon>
        <taxon>Methanobacteriota</taxon>
        <taxon>Stenosarchaea group</taxon>
        <taxon>Halobacteria</taxon>
        <taxon>Halobacteriales</taxon>
        <taxon>Haloferacaceae</taxon>
        <taxon>Salinigranum</taxon>
    </lineage>
</organism>
<name>A0A2I8VNQ1_9EURY</name>
<accession>A0A2I8VNQ1</accession>
<protein>
    <submittedName>
        <fullName evidence="1">Uncharacterized protein</fullName>
    </submittedName>
</protein>
<dbReference type="EMBL" id="CP026309">
    <property type="protein sequence ID" value="AUV83560.1"/>
    <property type="molecule type" value="Genomic_DNA"/>
</dbReference>
<dbReference type="Proteomes" id="UP000236584">
    <property type="component" value="Chromosome"/>
</dbReference>
<proteinExistence type="predicted"/>
<dbReference type="GeneID" id="35594330"/>
<sequence>MATRTQESGDALGRYFGVRGKYLAQLGERGFLDRSGRLTAAVVEGVFQPAPGGEAEWEKHCREHPDDPICLLGARADVRIGELFEIRDDYLDSIAEAGLADVQRGVSDMVASGVSIGTAAGNAGLVSPDDPNADDIINNPLIGPKAREFALRMLF</sequence>
<dbReference type="KEGG" id="srub:C2R22_19520"/>